<dbReference type="RefSeq" id="WP_256136683.1">
    <property type="nucleotide sequence ID" value="NZ_JANGAB010000009.1"/>
</dbReference>
<comment type="subunit">
    <text evidence="4">Homodimer.</text>
</comment>
<dbReference type="PANTHER" id="PTHR43013:SF1">
    <property type="entry name" value="GLUTAMYL-TRNA REDUCTASE"/>
    <property type="match status" value="1"/>
</dbReference>
<dbReference type="PANTHER" id="PTHR43013">
    <property type="entry name" value="GLUTAMYL-TRNA REDUCTASE"/>
    <property type="match status" value="1"/>
</dbReference>
<evidence type="ECO:0000256" key="3">
    <source>
        <dbReference type="ARBA" id="ARBA00023244"/>
    </source>
</evidence>
<feature type="binding site" evidence="4 6">
    <location>
        <position position="116"/>
    </location>
    <ligand>
        <name>substrate</name>
    </ligand>
</feature>
<dbReference type="NCBIfam" id="TIGR01035">
    <property type="entry name" value="hemA"/>
    <property type="match status" value="1"/>
</dbReference>
<accession>A0AAW5KEV4</accession>
<keyword evidence="3 4" id="KW-0627">Porphyrin biosynthesis</keyword>
<evidence type="ECO:0000256" key="2">
    <source>
        <dbReference type="ARBA" id="ARBA00023002"/>
    </source>
</evidence>
<dbReference type="EC" id="1.2.1.70" evidence="4"/>
<dbReference type="InterPro" id="IPR006151">
    <property type="entry name" value="Shikm_DH/Glu-tRNA_Rdtase"/>
</dbReference>
<dbReference type="InterPro" id="IPR015895">
    <property type="entry name" value="4pyrrol_synth_GluRdtase_N"/>
</dbReference>
<dbReference type="InterPro" id="IPR036291">
    <property type="entry name" value="NAD(P)-bd_dom_sf"/>
</dbReference>
<feature type="binding site" evidence="4 6">
    <location>
        <position position="105"/>
    </location>
    <ligand>
        <name>substrate</name>
    </ligand>
</feature>
<evidence type="ECO:0000259" key="10">
    <source>
        <dbReference type="Pfam" id="PF05201"/>
    </source>
</evidence>
<gene>
    <name evidence="4 11" type="primary">hemA</name>
    <name evidence="11" type="ORF">NE646_12380</name>
</gene>
<evidence type="ECO:0000313" key="12">
    <source>
        <dbReference type="Proteomes" id="UP001205063"/>
    </source>
</evidence>
<feature type="domain" description="Quinate/shikimate 5-dehydrogenase/glutamyl-tRNA reductase" evidence="9">
    <location>
        <begin position="171"/>
        <end position="296"/>
    </location>
</feature>
<dbReference type="HAMAP" id="MF_00087">
    <property type="entry name" value="Glu_tRNA_reductase"/>
    <property type="match status" value="1"/>
</dbReference>
<dbReference type="Pfam" id="PF05201">
    <property type="entry name" value="GlutR_N"/>
    <property type="match status" value="1"/>
</dbReference>
<feature type="binding site" evidence="4 6">
    <location>
        <begin position="49"/>
        <end position="52"/>
    </location>
    <ligand>
        <name>substrate</name>
    </ligand>
</feature>
<evidence type="ECO:0000313" key="11">
    <source>
        <dbReference type="EMBL" id="MCQ4950452.1"/>
    </source>
</evidence>
<dbReference type="PIRSF" id="PIRSF000445">
    <property type="entry name" value="4pyrrol_synth_GluRdtase"/>
    <property type="match status" value="1"/>
</dbReference>
<dbReference type="SUPFAM" id="SSF51735">
    <property type="entry name" value="NAD(P)-binding Rossmann-fold domains"/>
    <property type="match status" value="1"/>
</dbReference>
<dbReference type="EMBL" id="JANGAB010000009">
    <property type="protein sequence ID" value="MCQ4950452.1"/>
    <property type="molecule type" value="Genomic_DNA"/>
</dbReference>
<comment type="caution">
    <text evidence="11">The sequence shown here is derived from an EMBL/GenBank/DDBJ whole genome shotgun (WGS) entry which is preliminary data.</text>
</comment>
<dbReference type="SUPFAM" id="SSF69742">
    <property type="entry name" value="Glutamyl tRNA-reductase catalytic, N-terminal domain"/>
    <property type="match status" value="1"/>
</dbReference>
<dbReference type="FunFam" id="3.30.460.30:FF:000001">
    <property type="entry name" value="Glutamyl-tRNA reductase"/>
    <property type="match status" value="1"/>
</dbReference>
<evidence type="ECO:0000256" key="5">
    <source>
        <dbReference type="PIRSR" id="PIRSR000445-1"/>
    </source>
</evidence>
<evidence type="ECO:0000259" key="9">
    <source>
        <dbReference type="Pfam" id="PF01488"/>
    </source>
</evidence>
<dbReference type="Gene3D" id="3.30.460.30">
    <property type="entry name" value="Glutamyl-tRNA reductase, N-terminal domain"/>
    <property type="match status" value="1"/>
</dbReference>
<dbReference type="SUPFAM" id="SSF69075">
    <property type="entry name" value="Glutamyl tRNA-reductase dimerization domain"/>
    <property type="match status" value="1"/>
</dbReference>
<dbReference type="InterPro" id="IPR000343">
    <property type="entry name" value="4pyrrol_synth_GluRdtase"/>
</dbReference>
<proteinExistence type="inferred from homology"/>
<feature type="domain" description="Glutamyl-tRNA reductase N-terminal" evidence="10">
    <location>
        <begin position="7"/>
        <end position="151"/>
    </location>
</feature>
<comment type="domain">
    <text evidence="4">Possesses an unusual extended V-shaped dimeric structure with each monomer consisting of three distinct domains arranged along a curved 'spinal' alpha-helix. The N-terminal catalytic domain specifically recognizes the glutamate moiety of the substrate. The second domain is the NADPH-binding domain, and the third C-terminal domain is responsible for dimerization.</text>
</comment>
<comment type="miscellaneous">
    <text evidence="4">During catalysis, the active site Cys acts as a nucleophile attacking the alpha-carbonyl group of tRNA-bound glutamate with the formation of a thioester intermediate between enzyme and glutamate, and the concomitant release of tRNA(Glu). The thioester intermediate is finally reduced by direct hydride transfer from NADPH, to form the product GSA.</text>
</comment>
<dbReference type="GO" id="GO:0008883">
    <property type="term" value="F:glutamyl-tRNA reductase activity"/>
    <property type="evidence" value="ECO:0007669"/>
    <property type="project" value="UniProtKB-UniRule"/>
</dbReference>
<dbReference type="GO" id="GO:0019353">
    <property type="term" value="P:protoporphyrinogen IX biosynthetic process from glutamate"/>
    <property type="evidence" value="ECO:0007669"/>
    <property type="project" value="TreeGrafter"/>
</dbReference>
<comment type="pathway">
    <text evidence="4">Porphyrin-containing compound metabolism; protoporphyrin-IX biosynthesis; 5-aminolevulinate from L-glutamyl-tRNA(Glu): step 1/2.</text>
</comment>
<dbReference type="InterPro" id="IPR036453">
    <property type="entry name" value="GluRdtase_dimer_dom_sf"/>
</dbReference>
<feature type="binding site" evidence="4 7">
    <location>
        <begin position="185"/>
        <end position="190"/>
    </location>
    <ligand>
        <name>NADP(+)</name>
        <dbReference type="ChEBI" id="CHEBI:58349"/>
    </ligand>
</feature>
<protein>
    <recommendedName>
        <fullName evidence="4">Glutamyl-tRNA reductase</fullName>
        <shortName evidence="4">GluTR</shortName>
        <ecNumber evidence="4">1.2.1.70</ecNumber>
    </recommendedName>
</protein>
<feature type="binding site" evidence="4 6">
    <location>
        <begin position="110"/>
        <end position="112"/>
    </location>
    <ligand>
        <name>substrate</name>
    </ligand>
</feature>
<feature type="active site" description="Nucleophile" evidence="4 5">
    <location>
        <position position="50"/>
    </location>
</feature>
<organism evidence="11 12">
    <name type="scientific">Bittarella massiliensis</name>
    <name type="common">ex Durand et al. 2017</name>
    <dbReference type="NCBI Taxonomy" id="1720313"/>
    <lineage>
        <taxon>Bacteria</taxon>
        <taxon>Bacillati</taxon>
        <taxon>Bacillota</taxon>
        <taxon>Clostridia</taxon>
        <taxon>Eubacteriales</taxon>
        <taxon>Oscillospiraceae</taxon>
        <taxon>Bittarella (ex Durand et al. 2017)</taxon>
    </lineage>
</organism>
<reference evidence="11" key="1">
    <citation type="submission" date="2022-06" db="EMBL/GenBank/DDBJ databases">
        <title>Isolation of gut microbiota from human fecal samples.</title>
        <authorList>
            <person name="Pamer E.G."/>
            <person name="Barat B."/>
            <person name="Waligurski E."/>
            <person name="Medina S."/>
            <person name="Paddock L."/>
            <person name="Mostad J."/>
        </authorList>
    </citation>
    <scope>NUCLEOTIDE SEQUENCE</scope>
    <source>
        <strain evidence="11">DFI.7.96</strain>
    </source>
</reference>
<dbReference type="Pfam" id="PF01488">
    <property type="entry name" value="Shikimate_DH"/>
    <property type="match status" value="1"/>
</dbReference>
<dbReference type="GO" id="GO:0050661">
    <property type="term" value="F:NADP binding"/>
    <property type="evidence" value="ECO:0007669"/>
    <property type="project" value="InterPro"/>
</dbReference>
<feature type="site" description="Important for activity" evidence="4 8">
    <location>
        <position position="95"/>
    </location>
</feature>
<comment type="catalytic activity">
    <reaction evidence="4">
        <text>(S)-4-amino-5-oxopentanoate + tRNA(Glu) + NADP(+) = L-glutamyl-tRNA(Glu) + NADPH + H(+)</text>
        <dbReference type="Rhea" id="RHEA:12344"/>
        <dbReference type="Rhea" id="RHEA-COMP:9663"/>
        <dbReference type="Rhea" id="RHEA-COMP:9680"/>
        <dbReference type="ChEBI" id="CHEBI:15378"/>
        <dbReference type="ChEBI" id="CHEBI:57501"/>
        <dbReference type="ChEBI" id="CHEBI:57783"/>
        <dbReference type="ChEBI" id="CHEBI:58349"/>
        <dbReference type="ChEBI" id="CHEBI:78442"/>
        <dbReference type="ChEBI" id="CHEBI:78520"/>
        <dbReference type="EC" id="1.2.1.70"/>
    </reaction>
</comment>
<keyword evidence="1 4" id="KW-0521">NADP</keyword>
<evidence type="ECO:0000256" key="7">
    <source>
        <dbReference type="PIRSR" id="PIRSR000445-3"/>
    </source>
</evidence>
<sequence>MNIAMAGIDHRRASLQLRERFAFTKAEAAEALSRLAEHPALEGAVLLSTCNRTELWLSCAEGATLDPAALLGALKGADPADISFVVRRGRAAVDHLFALACGLRSRVFGEDQIIAQVKGALALARSCGSADGVLDRLFLSAVTAAKEVKTSVRLTAVDSSSASRAADLICRHFADLKGLPCLVIGNGEMGRLAASTLVSLGCRVEMTVRQYRSGEVKIPAGCRVIRYDERLQGLARCRALVSATASPHHTLRYEEAAPVLADGVERVLIDLAVPRDISSRLGALPGVTLYDIDDLEGGGEGEARRQEVARAEAILQAAADGFCNWCDFRPHLPAVREVAALVADDAAARLERPIAKLAAGPEAAAELERRARDACEKAAARLLYGLREELDRTLYRDCIEALRRSARPRGEGE</sequence>
<dbReference type="Proteomes" id="UP001205063">
    <property type="component" value="Unassembled WGS sequence"/>
</dbReference>
<dbReference type="Gene3D" id="3.40.50.720">
    <property type="entry name" value="NAD(P)-binding Rossmann-like Domain"/>
    <property type="match status" value="1"/>
</dbReference>
<keyword evidence="2 4" id="KW-0560">Oxidoreductase</keyword>
<comment type="similarity">
    <text evidence="4">Belongs to the glutamyl-tRNA reductase family.</text>
</comment>
<evidence type="ECO:0000256" key="6">
    <source>
        <dbReference type="PIRSR" id="PIRSR000445-2"/>
    </source>
</evidence>
<evidence type="ECO:0000256" key="8">
    <source>
        <dbReference type="PIRSR" id="PIRSR000445-4"/>
    </source>
</evidence>
<dbReference type="AlphaFoldDB" id="A0AAW5KEV4"/>
<dbReference type="InterPro" id="IPR036343">
    <property type="entry name" value="GluRdtase_N_sf"/>
</dbReference>
<evidence type="ECO:0000256" key="4">
    <source>
        <dbReference type="HAMAP-Rule" id="MF_00087"/>
    </source>
</evidence>
<evidence type="ECO:0000256" key="1">
    <source>
        <dbReference type="ARBA" id="ARBA00022857"/>
    </source>
</evidence>
<name>A0AAW5KEV4_9FIRM</name>
<comment type="function">
    <text evidence="4">Catalyzes the NADPH-dependent reduction of glutamyl-tRNA(Glu) to glutamate 1-semialdehyde (GSA).</text>
</comment>